<feature type="compositionally biased region" description="Acidic residues" evidence="2">
    <location>
        <begin position="164"/>
        <end position="189"/>
    </location>
</feature>
<comment type="similarity">
    <text evidence="1">Belongs to the TUB family.</text>
</comment>
<feature type="region of interest" description="Disordered" evidence="2">
    <location>
        <begin position="157"/>
        <end position="192"/>
    </location>
</feature>
<dbReference type="Proteomes" id="UP001174909">
    <property type="component" value="Unassembled WGS sequence"/>
</dbReference>
<feature type="compositionally biased region" description="Polar residues" evidence="2">
    <location>
        <begin position="115"/>
        <end position="132"/>
    </location>
</feature>
<evidence type="ECO:0000256" key="1">
    <source>
        <dbReference type="ARBA" id="ARBA00007129"/>
    </source>
</evidence>
<keyword evidence="6" id="KW-1185">Reference proteome</keyword>
<keyword evidence="3" id="KW-1133">Transmembrane helix</keyword>
<dbReference type="PANTHER" id="PTHR16517">
    <property type="entry name" value="TUBBY-RELATED"/>
    <property type="match status" value="1"/>
</dbReference>
<evidence type="ECO:0000256" key="2">
    <source>
        <dbReference type="SAM" id="MobiDB-lite"/>
    </source>
</evidence>
<gene>
    <name evidence="5" type="ORF">GBAR_LOCUS2857</name>
</gene>
<keyword evidence="3" id="KW-0472">Membrane</keyword>
<evidence type="ECO:0000256" key="3">
    <source>
        <dbReference type="SAM" id="Phobius"/>
    </source>
</evidence>
<dbReference type="InterPro" id="IPR000007">
    <property type="entry name" value="Tubby_C"/>
</dbReference>
<protein>
    <submittedName>
        <fullName evidence="5">Tubby protein homolog</fullName>
    </submittedName>
</protein>
<dbReference type="InterPro" id="IPR025659">
    <property type="entry name" value="Tubby-like_C"/>
</dbReference>
<feature type="domain" description="Tubby C-terminal" evidence="4">
    <location>
        <begin position="235"/>
        <end position="361"/>
    </location>
</feature>
<evidence type="ECO:0000313" key="5">
    <source>
        <dbReference type="EMBL" id="CAI8000145.1"/>
    </source>
</evidence>
<dbReference type="EMBL" id="CASHTH010000393">
    <property type="protein sequence ID" value="CAI8000145.1"/>
    <property type="molecule type" value="Genomic_DNA"/>
</dbReference>
<dbReference type="SUPFAM" id="SSF54518">
    <property type="entry name" value="Tubby C-terminal domain-like"/>
    <property type="match status" value="1"/>
</dbReference>
<dbReference type="PRINTS" id="PR01573">
    <property type="entry name" value="SUPERTUBBY"/>
</dbReference>
<comment type="caution">
    <text evidence="5">The sequence shown here is derived from an EMBL/GenBank/DDBJ whole genome shotgun (WGS) entry which is preliminary data.</text>
</comment>
<name>A0AA35R125_GEOBA</name>
<feature type="transmembrane region" description="Helical" evidence="3">
    <location>
        <begin position="66"/>
        <end position="89"/>
    </location>
</feature>
<reference evidence="5" key="1">
    <citation type="submission" date="2023-03" db="EMBL/GenBank/DDBJ databases">
        <authorList>
            <person name="Steffen K."/>
            <person name="Cardenas P."/>
        </authorList>
    </citation>
    <scope>NUCLEOTIDE SEQUENCE</scope>
</reference>
<organism evidence="5 6">
    <name type="scientific">Geodia barretti</name>
    <name type="common">Barrett's horny sponge</name>
    <dbReference type="NCBI Taxonomy" id="519541"/>
    <lineage>
        <taxon>Eukaryota</taxon>
        <taxon>Metazoa</taxon>
        <taxon>Porifera</taxon>
        <taxon>Demospongiae</taxon>
        <taxon>Heteroscleromorpha</taxon>
        <taxon>Tetractinellida</taxon>
        <taxon>Astrophorina</taxon>
        <taxon>Geodiidae</taxon>
        <taxon>Geodia</taxon>
    </lineage>
</organism>
<proteinExistence type="inferred from homology"/>
<feature type="region of interest" description="Disordered" evidence="2">
    <location>
        <begin position="106"/>
        <end position="144"/>
    </location>
</feature>
<dbReference type="GO" id="GO:0005929">
    <property type="term" value="C:cilium"/>
    <property type="evidence" value="ECO:0007669"/>
    <property type="project" value="TreeGrafter"/>
</dbReference>
<dbReference type="GO" id="GO:0061512">
    <property type="term" value="P:protein localization to cilium"/>
    <property type="evidence" value="ECO:0007669"/>
    <property type="project" value="TreeGrafter"/>
</dbReference>
<accession>A0AA35R125</accession>
<dbReference type="AlphaFoldDB" id="A0AA35R125"/>
<evidence type="ECO:0000259" key="4">
    <source>
        <dbReference type="Pfam" id="PF01167"/>
    </source>
</evidence>
<evidence type="ECO:0000313" key="6">
    <source>
        <dbReference type="Proteomes" id="UP001174909"/>
    </source>
</evidence>
<dbReference type="PANTHER" id="PTHR16517:SF7">
    <property type="entry name" value="PROTEIN KING TUBBY"/>
    <property type="match status" value="1"/>
</dbReference>
<sequence length="379" mass="43023">MSFTFLYYVQVQLRFSHFITLIRLLPHHLTNHPTLLLCFLSLANLPSLPPTLPLILPLFLLPFLPLFPLLFLPLFPLLFLPLPLPFPLFPPPLILRPILLTATDSPSPTYEMRTLTDTTENLPEDNNTTYDTPQDCEEPSSSRVAAKLSAMGLTETLDYHSQDEDSSDENEEEEEEEEEEREDKEEEPMVDLPQVVPFSSADEESITGRVAPAATVDDTTPTKHIDVGNLKDFVMRPAPEGVAVKCRVSRDKRGMDKTMYPTYLLHLEQEDTGEKVFLLAARKRKKSRSSNYLLSTNQTDLSRGGDNYVAKLRSNFLGTSFTVYDDGINPSKRQSRLNRSATREEMALVHYVRTNAKTTRSNALSEMSLFHSTQCKRKI</sequence>
<dbReference type="Gene3D" id="3.20.90.10">
    <property type="entry name" value="Tubby Protein, Chain A"/>
    <property type="match status" value="1"/>
</dbReference>
<dbReference type="Pfam" id="PF01167">
    <property type="entry name" value="Tub"/>
    <property type="match status" value="1"/>
</dbReference>
<keyword evidence="3" id="KW-0812">Transmembrane</keyword>